<evidence type="ECO:0000313" key="3">
    <source>
        <dbReference type="Proteomes" id="UP000436088"/>
    </source>
</evidence>
<dbReference type="InterPro" id="IPR053952">
    <property type="entry name" value="K_trans_C"/>
</dbReference>
<proteinExistence type="predicted"/>
<keyword evidence="3" id="KW-1185">Reference proteome</keyword>
<dbReference type="PANTHER" id="PTHR36771">
    <property type="entry name" value="POTASSIUM TRANSPORTER"/>
    <property type="match status" value="1"/>
</dbReference>
<dbReference type="Pfam" id="PF22776">
    <property type="entry name" value="K_trans_C"/>
    <property type="match status" value="2"/>
</dbReference>
<organism evidence="2 3">
    <name type="scientific">Hibiscus syriacus</name>
    <name type="common">Rose of Sharon</name>
    <dbReference type="NCBI Taxonomy" id="106335"/>
    <lineage>
        <taxon>Eukaryota</taxon>
        <taxon>Viridiplantae</taxon>
        <taxon>Streptophyta</taxon>
        <taxon>Embryophyta</taxon>
        <taxon>Tracheophyta</taxon>
        <taxon>Spermatophyta</taxon>
        <taxon>Magnoliopsida</taxon>
        <taxon>eudicotyledons</taxon>
        <taxon>Gunneridae</taxon>
        <taxon>Pentapetalae</taxon>
        <taxon>rosids</taxon>
        <taxon>malvids</taxon>
        <taxon>Malvales</taxon>
        <taxon>Malvaceae</taxon>
        <taxon>Malvoideae</taxon>
        <taxon>Hibiscus</taxon>
    </lineage>
</organism>
<feature type="domain" description="K+ potassium transporter C-terminal" evidence="1">
    <location>
        <begin position="25"/>
        <end position="75"/>
    </location>
</feature>
<dbReference type="EMBL" id="VEPZ02001776">
    <property type="protein sequence ID" value="KAE8655629.1"/>
    <property type="molecule type" value="Genomic_DNA"/>
</dbReference>
<accession>A0A6A2XBA0</accession>
<reference evidence="2" key="1">
    <citation type="submission" date="2019-09" db="EMBL/GenBank/DDBJ databases">
        <title>Draft genome information of white flower Hibiscus syriacus.</title>
        <authorList>
            <person name="Kim Y.-M."/>
        </authorList>
    </citation>
    <scope>NUCLEOTIDE SEQUENCE [LARGE SCALE GENOMIC DNA]</scope>
    <source>
        <strain evidence="2">YM2019G1</strain>
    </source>
</reference>
<protein>
    <submittedName>
        <fullName evidence="2">Potassium transporter 2</fullName>
    </submittedName>
</protein>
<comment type="caution">
    <text evidence="2">The sequence shown here is derived from an EMBL/GenBank/DDBJ whole genome shotgun (WGS) entry which is preliminary data.</text>
</comment>
<evidence type="ECO:0000313" key="2">
    <source>
        <dbReference type="EMBL" id="KAE8655629.1"/>
    </source>
</evidence>
<dbReference type="PANTHER" id="PTHR36771:SF2">
    <property type="entry name" value="POTASSIUM TRANSPORTER"/>
    <property type="match status" value="1"/>
</dbReference>
<gene>
    <name evidence="2" type="ORF">F3Y22_tig00117021pilonHSYRG00056</name>
</gene>
<dbReference type="AlphaFoldDB" id="A0A6A2XBA0"/>
<name>A0A6A2XBA0_HIBSY</name>
<feature type="domain" description="K+ potassium transporter C-terminal" evidence="1">
    <location>
        <begin position="191"/>
        <end position="262"/>
    </location>
</feature>
<dbReference type="GO" id="GO:0009658">
    <property type="term" value="P:chloroplast organization"/>
    <property type="evidence" value="ECO:0007669"/>
    <property type="project" value="TreeGrafter"/>
</dbReference>
<evidence type="ECO:0000259" key="1">
    <source>
        <dbReference type="Pfam" id="PF22776"/>
    </source>
</evidence>
<dbReference type="Proteomes" id="UP000436088">
    <property type="component" value="Unassembled WGS sequence"/>
</dbReference>
<dbReference type="GO" id="GO:0045893">
    <property type="term" value="P:positive regulation of DNA-templated transcription"/>
    <property type="evidence" value="ECO:0007669"/>
    <property type="project" value="TreeGrafter"/>
</dbReference>
<sequence length="468" mass="51754">MATRIRSKLRNCSSTWYRLSFFEPRIPANFSRFVTNLPAFHCVLVSVCVKSVPVPFVPPAERYFVGRVGPSAHSCYSQNSPRAAKADVVIRSKNQQANDSPRAAKADVVIRSNESTSECRLTVIGTIAFSGTPAYEIEKSMQPASVSVGFSTVESVTDVIEMEPVRAVERRVRFAINDHSESSVRTNTELQFREEIQDLIAAQEAGTAFILGYSHVRAKQGSSVLKRLAINFGHNFLRRNCRGTDVALKVPPVSLLEVGMVYVVLVNLVEDAIAKTKASMGPRALPLSPSQSIIPEQHILSQRLRGKSSPTLFRVSAKQQEEKAEGEGTKKKSKQSLFSSVIEALDFSKVRSAKDAKGYPHSTCPFAIPNAKLLDEARDATRLGGRMSRAQYGALRRKIGGTYKDFFKSYVEVDGEYVEEGWVDKTCKVCKKDTRGEARQVDKLGSYAHVACLENSKSGNFFTRFFSG</sequence>